<dbReference type="EMBL" id="GELH01000569">
    <property type="protein sequence ID" value="JAS03703.1"/>
    <property type="molecule type" value="Transcribed_RNA"/>
</dbReference>
<evidence type="ECO:0000256" key="1">
    <source>
        <dbReference type="ARBA" id="ARBA00004613"/>
    </source>
</evidence>
<feature type="disulfide bond" evidence="4">
    <location>
        <begin position="32"/>
        <end position="142"/>
    </location>
</feature>
<dbReference type="EMBL" id="GELH01000570">
    <property type="protein sequence ID" value="JAS03702.1"/>
    <property type="molecule type" value="Transcribed_RNA"/>
</dbReference>
<organism evidence="6">
    <name type="scientific">Pinctada fucata</name>
    <name type="common">Akoya pearl oyster</name>
    <name type="synonym">Pinctada imbricata fucata</name>
    <dbReference type="NCBI Taxonomy" id="50426"/>
    <lineage>
        <taxon>Eukaryota</taxon>
        <taxon>Metazoa</taxon>
        <taxon>Spiralia</taxon>
        <taxon>Lophotrochozoa</taxon>
        <taxon>Mollusca</taxon>
        <taxon>Bivalvia</taxon>
        <taxon>Autobranchia</taxon>
        <taxon>Pteriomorphia</taxon>
        <taxon>Pterioida</taxon>
        <taxon>Pterioidea</taxon>
        <taxon>Pteriidae</taxon>
        <taxon>Pinctada</taxon>
    </lineage>
</organism>
<evidence type="ECO:0000313" key="6">
    <source>
        <dbReference type="EMBL" id="JAS03703.1"/>
    </source>
</evidence>
<dbReference type="InterPro" id="IPR001820">
    <property type="entry name" value="TIMP"/>
</dbReference>
<proteinExistence type="predicted"/>
<keyword evidence="3" id="KW-0862">Zinc</keyword>
<comment type="subcellular location">
    <subcellularLocation>
        <location evidence="1">Secreted</location>
    </subcellularLocation>
</comment>
<dbReference type="GO" id="GO:0008191">
    <property type="term" value="F:metalloendopeptidase inhibitor activity"/>
    <property type="evidence" value="ECO:0007669"/>
    <property type="project" value="InterPro"/>
</dbReference>
<dbReference type="PANTHER" id="PTHR11844">
    <property type="entry name" value="METALLOPROTEASE INHIBITOR"/>
    <property type="match status" value="1"/>
</dbReference>
<keyword evidence="3" id="KW-0479">Metal-binding</keyword>
<dbReference type="AlphaFoldDB" id="A0A194AN99"/>
<dbReference type="Pfam" id="PF00965">
    <property type="entry name" value="TIMP"/>
    <property type="match status" value="1"/>
</dbReference>
<dbReference type="GO" id="GO:0046872">
    <property type="term" value="F:metal ion binding"/>
    <property type="evidence" value="ECO:0007669"/>
    <property type="project" value="UniProtKB-KW"/>
</dbReference>
<feature type="disulfide bond" evidence="4">
    <location>
        <begin position="30"/>
        <end position="108"/>
    </location>
</feature>
<dbReference type="GO" id="GO:0031012">
    <property type="term" value="C:extracellular matrix"/>
    <property type="evidence" value="ECO:0007669"/>
    <property type="project" value="TreeGrafter"/>
</dbReference>
<evidence type="ECO:0000256" key="5">
    <source>
        <dbReference type="SAM" id="SignalP"/>
    </source>
</evidence>
<keyword evidence="5" id="KW-0732">Signal</keyword>
<dbReference type="InterPro" id="IPR008993">
    <property type="entry name" value="TIMP-like_OB-fold"/>
</dbReference>
<evidence type="ECO:0000256" key="3">
    <source>
        <dbReference type="PIRSR" id="PIRSR601820-1"/>
    </source>
</evidence>
<feature type="chain" id="PRO_5013481127" evidence="5">
    <location>
        <begin position="30"/>
        <end position="167"/>
    </location>
</feature>
<dbReference type="GO" id="GO:0051045">
    <property type="term" value="P:negative regulation of membrane protein ectodomain proteolysis"/>
    <property type="evidence" value="ECO:0007669"/>
    <property type="project" value="TreeGrafter"/>
</dbReference>
<keyword evidence="2" id="KW-0964">Secreted</keyword>
<dbReference type="Gene3D" id="2.40.50.120">
    <property type="match status" value="1"/>
</dbReference>
<feature type="binding site" evidence="3">
    <location>
        <position position="30"/>
    </location>
    <ligand>
        <name>Zn(2+)</name>
        <dbReference type="ChEBI" id="CHEBI:29105"/>
        <note>ligand shared with metalloproteinase partner</note>
    </ligand>
</feature>
<evidence type="ECO:0000256" key="2">
    <source>
        <dbReference type="ARBA" id="ARBA00022525"/>
    </source>
</evidence>
<dbReference type="GO" id="GO:0002020">
    <property type="term" value="F:protease binding"/>
    <property type="evidence" value="ECO:0007669"/>
    <property type="project" value="TreeGrafter"/>
</dbReference>
<feature type="signal peptide" evidence="5">
    <location>
        <begin position="1"/>
        <end position="29"/>
    </location>
</feature>
<reference evidence="6" key="1">
    <citation type="submission" date="2016-03" db="EMBL/GenBank/DDBJ databases">
        <authorList>
            <person name="Ploux O."/>
        </authorList>
    </citation>
    <scope>NUCLEOTIDE SEQUENCE</scope>
    <source>
        <tissue evidence="6">Mantle</tissue>
    </source>
</reference>
<dbReference type="PANTHER" id="PTHR11844:SF33">
    <property type="entry name" value="TISSUE INHIBITOR OF METALLOPROTEINASE"/>
    <property type="match status" value="1"/>
</dbReference>
<keyword evidence="4" id="KW-1015">Disulfide bond</keyword>
<evidence type="ECO:0000256" key="4">
    <source>
        <dbReference type="PIRSR" id="PIRSR601820-3"/>
    </source>
</evidence>
<name>A0A194AN99_PINFU</name>
<dbReference type="GO" id="GO:0005615">
    <property type="term" value="C:extracellular space"/>
    <property type="evidence" value="ECO:0007669"/>
    <property type="project" value="TreeGrafter"/>
</dbReference>
<accession>A0A194AN99</accession>
<protein>
    <submittedName>
        <fullName evidence="6">Uncharacterized protein</fullName>
    </submittedName>
</protein>
<sequence length="167" mass="19067">MHILQGTKMKTHIFFILVCLSNYFKDSIACSCFPESITKKLENAKFAIKATVYTEERKYSHGYNETTDPWGNFLEYEYSVYARDIYKGGDLFGGRYIKITTPGNDGLCGTRIPIPKNIIGRLYNNWIMTGYIYDGSASVSSCDWIVKANGLSPYQKSLLNFFKHTSE</sequence>
<dbReference type="SUPFAM" id="SSF50242">
    <property type="entry name" value="TIMP-like"/>
    <property type="match status" value="1"/>
</dbReference>